<gene>
    <name evidence="3" type="ORF">NDES1114_LOCUS30890</name>
</gene>
<evidence type="ECO:0000259" key="2">
    <source>
        <dbReference type="Pfam" id="PF22600"/>
    </source>
</evidence>
<feature type="domain" description="Poly(A) RNA polymerase mitochondrial-like central palm" evidence="2">
    <location>
        <begin position="72"/>
        <end position="188"/>
    </location>
</feature>
<dbReference type="InterPro" id="IPR043519">
    <property type="entry name" value="NT_sf"/>
</dbReference>
<dbReference type="GO" id="GO:0031499">
    <property type="term" value="C:TRAMP complex"/>
    <property type="evidence" value="ECO:0007669"/>
    <property type="project" value="TreeGrafter"/>
</dbReference>
<feature type="region of interest" description="Disordered" evidence="1">
    <location>
        <begin position="257"/>
        <end position="332"/>
    </location>
</feature>
<dbReference type="PANTHER" id="PTHR23092:SF15">
    <property type="entry name" value="INACTIVE NON-CANONICAL POLY(A) RNA POLYMERASE PROTEIN TRF4-2-RELATED"/>
    <property type="match status" value="1"/>
</dbReference>
<dbReference type="Gene3D" id="3.30.460.10">
    <property type="entry name" value="Beta Polymerase, domain 2"/>
    <property type="match status" value="1"/>
</dbReference>
<dbReference type="InterPro" id="IPR054708">
    <property type="entry name" value="MTPAP-like_central"/>
</dbReference>
<name>A0A7S1QSK2_NEODS</name>
<dbReference type="AlphaFoldDB" id="A0A7S1QSK2"/>
<evidence type="ECO:0000313" key="3">
    <source>
        <dbReference type="EMBL" id="CAD9147262.1"/>
    </source>
</evidence>
<reference evidence="3" key="1">
    <citation type="submission" date="2021-01" db="EMBL/GenBank/DDBJ databases">
        <authorList>
            <person name="Corre E."/>
            <person name="Pelletier E."/>
            <person name="Niang G."/>
            <person name="Scheremetjew M."/>
            <person name="Finn R."/>
            <person name="Kale V."/>
            <person name="Holt S."/>
            <person name="Cochrane G."/>
            <person name="Meng A."/>
            <person name="Brown T."/>
            <person name="Cohen L."/>
        </authorList>
    </citation>
    <scope>NUCLEOTIDE SEQUENCE</scope>
    <source>
        <strain evidence="3">CCAP 1951/1</strain>
    </source>
</reference>
<dbReference type="PANTHER" id="PTHR23092">
    <property type="entry name" value="POLY(A) RNA POLYMERASE"/>
    <property type="match status" value="1"/>
</dbReference>
<feature type="compositionally biased region" description="Basic and acidic residues" evidence="1">
    <location>
        <begin position="1"/>
        <end position="10"/>
    </location>
</feature>
<feature type="compositionally biased region" description="Basic residues" evidence="1">
    <location>
        <begin position="37"/>
        <end position="47"/>
    </location>
</feature>
<organism evidence="3">
    <name type="scientific">Neobodo designis</name>
    <name type="common">Flagellated protozoan</name>
    <name type="synonym">Bodo designis</name>
    <dbReference type="NCBI Taxonomy" id="312471"/>
    <lineage>
        <taxon>Eukaryota</taxon>
        <taxon>Discoba</taxon>
        <taxon>Euglenozoa</taxon>
        <taxon>Kinetoplastea</taxon>
        <taxon>Metakinetoplastina</taxon>
        <taxon>Neobodonida</taxon>
        <taxon>Neobodo</taxon>
    </lineage>
</organism>
<dbReference type="GO" id="GO:0005739">
    <property type="term" value="C:mitochondrion"/>
    <property type="evidence" value="ECO:0007669"/>
    <property type="project" value="UniProtKB-ARBA"/>
</dbReference>
<dbReference type="SUPFAM" id="SSF81301">
    <property type="entry name" value="Nucleotidyltransferase"/>
    <property type="match status" value="1"/>
</dbReference>
<dbReference type="GO" id="GO:0003729">
    <property type="term" value="F:mRNA binding"/>
    <property type="evidence" value="ECO:0007669"/>
    <property type="project" value="TreeGrafter"/>
</dbReference>
<accession>A0A7S1QSK2</accession>
<dbReference type="CDD" id="cd05402">
    <property type="entry name" value="NT_PAP_TUTase"/>
    <property type="match status" value="1"/>
</dbReference>
<dbReference type="Pfam" id="PF22600">
    <property type="entry name" value="MTPAP-like_central"/>
    <property type="match status" value="1"/>
</dbReference>
<feature type="compositionally biased region" description="Polar residues" evidence="1">
    <location>
        <begin position="290"/>
        <end position="301"/>
    </location>
</feature>
<feature type="compositionally biased region" description="Polar residues" evidence="1">
    <location>
        <begin position="309"/>
        <end position="323"/>
    </location>
</feature>
<feature type="compositionally biased region" description="Basic and acidic residues" evidence="1">
    <location>
        <begin position="22"/>
        <end position="35"/>
    </location>
</feature>
<dbReference type="GO" id="GO:1990817">
    <property type="term" value="F:poly(A) RNA polymerase activity"/>
    <property type="evidence" value="ECO:0007669"/>
    <property type="project" value="InterPro"/>
</dbReference>
<sequence length="441" mass="47544">MPTAQHDHSWRASARVTVPRGETAEPRRESRDNGARRSNRPSFKSKPRLAGARVPWHPRNSALYRMSLNDLGREILDFAKYASLTPDEVATRSRIVERMRSVVSSTLGPFADVTVFGSFSFSLSLCKSDVDIAVDADHLLLPDAEVLQKIADGIDPDEYTVEPILSASVPILKLTHRESGVHVDLSVATESTRPSVAAQAAFLAECPLAEPLIVITKALLRQWGLHSLSNGGLSSTSVYHLVERFFVATAAARNRRASPASPLATRSMFPSLPSADGTDDRAPATPPPTSLTGSRSSSPANVSDAEWRTGTQDSTEATQSASCTPPPALHAVPSEGEQHIAAARAFMDFLAYCTSDAYAFGFGLYDRLDPTNEVSRGTTRTLEIQALMKHTTSVLYMVLQSPRGSAMPPSPLSSVVADIRAVPRTTESPQVSVRVGDRVVS</sequence>
<dbReference type="Gene3D" id="1.10.1410.10">
    <property type="match status" value="1"/>
</dbReference>
<dbReference type="GO" id="GO:0031123">
    <property type="term" value="P:RNA 3'-end processing"/>
    <property type="evidence" value="ECO:0007669"/>
    <property type="project" value="TreeGrafter"/>
</dbReference>
<dbReference type="GO" id="GO:0043634">
    <property type="term" value="P:polyadenylation-dependent ncRNA catabolic process"/>
    <property type="evidence" value="ECO:0007669"/>
    <property type="project" value="TreeGrafter"/>
</dbReference>
<evidence type="ECO:0000256" key="1">
    <source>
        <dbReference type="SAM" id="MobiDB-lite"/>
    </source>
</evidence>
<dbReference type="GO" id="GO:0005730">
    <property type="term" value="C:nucleolus"/>
    <property type="evidence" value="ECO:0007669"/>
    <property type="project" value="TreeGrafter"/>
</dbReference>
<protein>
    <recommendedName>
        <fullName evidence="2">Poly(A) RNA polymerase mitochondrial-like central palm domain-containing protein</fullName>
    </recommendedName>
</protein>
<dbReference type="InterPro" id="IPR045862">
    <property type="entry name" value="Trf4-like"/>
</dbReference>
<feature type="region of interest" description="Disordered" evidence="1">
    <location>
        <begin position="1"/>
        <end position="52"/>
    </location>
</feature>
<proteinExistence type="predicted"/>
<dbReference type="EMBL" id="HBGF01046186">
    <property type="protein sequence ID" value="CAD9147262.1"/>
    <property type="molecule type" value="Transcribed_RNA"/>
</dbReference>